<proteinExistence type="predicted"/>
<protein>
    <submittedName>
        <fullName evidence="2">Uncharacterized protein</fullName>
    </submittedName>
</protein>
<reference evidence="2" key="1">
    <citation type="submission" date="2021-04" db="EMBL/GenBank/DDBJ databases">
        <authorList>
            <person name="Pira H."/>
            <person name="Risdian C."/>
            <person name="Wink J."/>
        </authorList>
    </citation>
    <scope>NUCLEOTIDE SEQUENCE</scope>
    <source>
        <strain evidence="2">WH158</strain>
    </source>
</reference>
<evidence type="ECO:0000313" key="2">
    <source>
        <dbReference type="EMBL" id="MBV7258719.1"/>
    </source>
</evidence>
<organism evidence="2 3">
    <name type="scientific">Erythrobacter crassostreae</name>
    <dbReference type="NCBI Taxonomy" id="2828328"/>
    <lineage>
        <taxon>Bacteria</taxon>
        <taxon>Pseudomonadati</taxon>
        <taxon>Pseudomonadota</taxon>
        <taxon>Alphaproteobacteria</taxon>
        <taxon>Sphingomonadales</taxon>
        <taxon>Erythrobacteraceae</taxon>
        <taxon>Erythrobacter/Porphyrobacter group</taxon>
        <taxon>Erythrobacter</taxon>
    </lineage>
</organism>
<evidence type="ECO:0000313" key="3">
    <source>
        <dbReference type="Proteomes" id="UP001138681"/>
    </source>
</evidence>
<gene>
    <name evidence="2" type="ORF">KCG46_03905</name>
</gene>
<sequence length="206" mass="22396">MAQTAKNGFLGRGPLFWMGMMFISTIAVAVLAISGAVENKGAIMILLVAPASLMIAVYKAAQNQPMDDNCVAKSTAQQRYIKRVAISTSLYLMTFALMTFLKDEVEVPLVAQYILAVLPGLAVCGIFWAVGRLIVEEEDEFLRMLTVRQTLIASALSLSAASVWGYLESADLVVHADAYWYAIIWFFGLGVGAVANRIQYGTWGAV</sequence>
<feature type="transmembrane region" description="Helical" evidence="1">
    <location>
        <begin position="179"/>
        <end position="198"/>
    </location>
</feature>
<feature type="transmembrane region" description="Helical" evidence="1">
    <location>
        <begin position="80"/>
        <end position="101"/>
    </location>
</feature>
<feature type="transmembrane region" description="Helical" evidence="1">
    <location>
        <begin position="113"/>
        <end position="135"/>
    </location>
</feature>
<dbReference type="EMBL" id="JAGSPC010000001">
    <property type="protein sequence ID" value="MBV7258719.1"/>
    <property type="molecule type" value="Genomic_DNA"/>
</dbReference>
<dbReference type="Proteomes" id="UP001138681">
    <property type="component" value="Unassembled WGS sequence"/>
</dbReference>
<feature type="transmembrane region" description="Helical" evidence="1">
    <location>
        <begin position="147"/>
        <end position="167"/>
    </location>
</feature>
<keyword evidence="1" id="KW-0812">Transmembrane</keyword>
<feature type="transmembrane region" description="Helical" evidence="1">
    <location>
        <begin position="42"/>
        <end position="60"/>
    </location>
</feature>
<keyword evidence="3" id="KW-1185">Reference proteome</keyword>
<keyword evidence="1" id="KW-0472">Membrane</keyword>
<evidence type="ECO:0000256" key="1">
    <source>
        <dbReference type="SAM" id="Phobius"/>
    </source>
</evidence>
<comment type="caution">
    <text evidence="2">The sequence shown here is derived from an EMBL/GenBank/DDBJ whole genome shotgun (WGS) entry which is preliminary data.</text>
</comment>
<keyword evidence="1" id="KW-1133">Transmembrane helix</keyword>
<dbReference type="AlphaFoldDB" id="A0A9X1F237"/>
<feature type="transmembrane region" description="Helical" evidence="1">
    <location>
        <begin position="15"/>
        <end position="36"/>
    </location>
</feature>
<name>A0A9X1F237_9SPHN</name>
<accession>A0A9X1F237</accession>